<dbReference type="SMART" id="SM00516">
    <property type="entry name" value="SEC14"/>
    <property type="match status" value="1"/>
</dbReference>
<feature type="domain" description="CRAL-TRIO" evidence="1">
    <location>
        <begin position="105"/>
        <end position="267"/>
    </location>
</feature>
<dbReference type="InterPro" id="IPR051026">
    <property type="entry name" value="PI/PC_transfer"/>
</dbReference>
<organism evidence="2">
    <name type="scientific">Hanusia phi</name>
    <dbReference type="NCBI Taxonomy" id="3032"/>
    <lineage>
        <taxon>Eukaryota</taxon>
        <taxon>Cryptophyceae</taxon>
        <taxon>Pyrenomonadales</taxon>
        <taxon>Geminigeraceae</taxon>
        <taxon>Hanusia</taxon>
    </lineage>
</organism>
<accession>A0A7S0EYB0</accession>
<dbReference type="SUPFAM" id="SSF46938">
    <property type="entry name" value="CRAL/TRIO N-terminal domain"/>
    <property type="match status" value="1"/>
</dbReference>
<dbReference type="PANTHER" id="PTHR45657:SF1">
    <property type="entry name" value="CRAL-TRIO DOMAIN-CONTAINING PROTEIN YKL091C-RELATED"/>
    <property type="match status" value="1"/>
</dbReference>
<dbReference type="PANTHER" id="PTHR45657">
    <property type="entry name" value="CRAL-TRIO DOMAIN-CONTAINING PROTEIN YKL091C-RELATED"/>
    <property type="match status" value="1"/>
</dbReference>
<dbReference type="InterPro" id="IPR036273">
    <property type="entry name" value="CRAL/TRIO_N_dom_sf"/>
</dbReference>
<proteinExistence type="predicted"/>
<protein>
    <recommendedName>
        <fullName evidence="1">CRAL-TRIO domain-containing protein</fullName>
    </recommendedName>
</protein>
<dbReference type="Pfam" id="PF00650">
    <property type="entry name" value="CRAL_TRIO"/>
    <property type="match status" value="1"/>
</dbReference>
<name>A0A7S0EYB0_9CRYP</name>
<dbReference type="CDD" id="cd00170">
    <property type="entry name" value="SEC14"/>
    <property type="match status" value="1"/>
</dbReference>
<dbReference type="AlphaFoldDB" id="A0A7S0EYB0"/>
<evidence type="ECO:0000259" key="1">
    <source>
        <dbReference type="PROSITE" id="PS50191"/>
    </source>
</evidence>
<sequence length="278" mass="32188">MGELVSDIVQEHSAKFQSMLNEVQDSLNMSMVGQGPLRDLWLVRFLIGFKWDIKTAGEKYRNMMKFRKEYGLDDIRNQLKAGMKPTQFPGYHEHHSCYECTFDLVSGRSKNGSPVNIEQTPKFDFQGLVNIPPEIADRYLMHNLEYHFFVLDNIFLQTGRIPGYIKIMDLTSCSMKQVMWIRKWQSNVTARRHRLGVEILECYPECFSKVCVVHAPMFFTAIWKLVHPFIPARTAEKVSVTSNSSKSKEVCLDLIDKSVLPSFLGGEYIGEWRMLTNK</sequence>
<dbReference type="Gene3D" id="3.40.525.10">
    <property type="entry name" value="CRAL-TRIO lipid binding domain"/>
    <property type="match status" value="1"/>
</dbReference>
<dbReference type="EMBL" id="HBEO01024483">
    <property type="protein sequence ID" value="CAD8495143.1"/>
    <property type="molecule type" value="Transcribed_RNA"/>
</dbReference>
<dbReference type="PROSITE" id="PS50191">
    <property type="entry name" value="CRAL_TRIO"/>
    <property type="match status" value="1"/>
</dbReference>
<dbReference type="SUPFAM" id="SSF52087">
    <property type="entry name" value="CRAL/TRIO domain"/>
    <property type="match status" value="1"/>
</dbReference>
<reference evidence="2" key="1">
    <citation type="submission" date="2021-01" db="EMBL/GenBank/DDBJ databases">
        <authorList>
            <person name="Corre E."/>
            <person name="Pelletier E."/>
            <person name="Niang G."/>
            <person name="Scheremetjew M."/>
            <person name="Finn R."/>
            <person name="Kale V."/>
            <person name="Holt S."/>
            <person name="Cochrane G."/>
            <person name="Meng A."/>
            <person name="Brown T."/>
            <person name="Cohen L."/>
        </authorList>
    </citation>
    <scope>NUCLEOTIDE SEQUENCE</scope>
    <source>
        <strain evidence="2">CCMP325</strain>
    </source>
</reference>
<dbReference type="InterPro" id="IPR036865">
    <property type="entry name" value="CRAL-TRIO_dom_sf"/>
</dbReference>
<gene>
    <name evidence="2" type="ORF">HPHI1048_LOCUS16481</name>
</gene>
<dbReference type="InterPro" id="IPR001251">
    <property type="entry name" value="CRAL-TRIO_dom"/>
</dbReference>
<evidence type="ECO:0000313" key="2">
    <source>
        <dbReference type="EMBL" id="CAD8495143.1"/>
    </source>
</evidence>